<dbReference type="AlphaFoldDB" id="A0A085YY44"/>
<gene>
    <name evidence="1" type="ORF">IX38_21535</name>
</gene>
<sequence length="172" mass="19748">MKANVIFGAFFFLCLVSCRSPKAEVFKEAVVQKERVAFGIILDKNGPETKKLECLVKNDYKCALQAVDQQAKEFDKLITDLEGLKADDFKEGQSLKDAALNYYKALKALHFFDRKEIEQQILIHEANNHQLKMGQDSLIELARRKKYLYTKVYEQESLLSTAFKKFDIANGL</sequence>
<dbReference type="OrthoDB" id="762784at2"/>
<dbReference type="EMBL" id="JPRO01000030">
    <property type="protein sequence ID" value="KFE97107.1"/>
    <property type="molecule type" value="Genomic_DNA"/>
</dbReference>
<name>A0A085YY44_9FLAO</name>
<dbReference type="Proteomes" id="UP000028703">
    <property type="component" value="Unassembled WGS sequence"/>
</dbReference>
<dbReference type="STRING" id="421531.IX38_21535"/>
<comment type="caution">
    <text evidence="1">The sequence shown here is derived from an EMBL/GenBank/DDBJ whole genome shotgun (WGS) entry which is preliminary data.</text>
</comment>
<proteinExistence type="predicted"/>
<protein>
    <submittedName>
        <fullName evidence="1">Uncharacterized protein</fullName>
    </submittedName>
</protein>
<keyword evidence="2" id="KW-1185">Reference proteome</keyword>
<evidence type="ECO:0000313" key="2">
    <source>
        <dbReference type="Proteomes" id="UP000028703"/>
    </source>
</evidence>
<organism evidence="1 2">
    <name type="scientific">Chryseobacterium luteum</name>
    <dbReference type="NCBI Taxonomy" id="421531"/>
    <lineage>
        <taxon>Bacteria</taxon>
        <taxon>Pseudomonadati</taxon>
        <taxon>Bacteroidota</taxon>
        <taxon>Flavobacteriia</taxon>
        <taxon>Flavobacteriales</taxon>
        <taxon>Weeksellaceae</taxon>
        <taxon>Chryseobacterium group</taxon>
        <taxon>Chryseobacterium</taxon>
    </lineage>
</organism>
<dbReference type="eggNOG" id="ENOG5030REX">
    <property type="taxonomic scope" value="Bacteria"/>
</dbReference>
<accession>A0A085YY44</accession>
<reference evidence="1 2" key="1">
    <citation type="submission" date="2014-07" db="EMBL/GenBank/DDBJ databases">
        <title>Genome of Chryseobacterium luteum DSM 18605.</title>
        <authorList>
            <person name="Stropko S.J."/>
            <person name="Pipes S.E."/>
            <person name="Newman J.D."/>
        </authorList>
    </citation>
    <scope>NUCLEOTIDE SEQUENCE [LARGE SCALE GENOMIC DNA]</scope>
    <source>
        <strain evidence="1 2">DSM 18605</strain>
    </source>
</reference>
<dbReference type="RefSeq" id="WP_034707824.1">
    <property type="nucleotide sequence ID" value="NZ_JPRO01000030.1"/>
</dbReference>
<evidence type="ECO:0000313" key="1">
    <source>
        <dbReference type="EMBL" id="KFE97107.1"/>
    </source>
</evidence>